<accession>A0ACD0NZA8</accession>
<evidence type="ECO:0000313" key="1">
    <source>
        <dbReference type="EMBL" id="PWN51009.1"/>
    </source>
</evidence>
<protein>
    <submittedName>
        <fullName evidence="1">Uncharacterized protein</fullName>
    </submittedName>
</protein>
<dbReference type="Proteomes" id="UP000245626">
    <property type="component" value="Unassembled WGS sequence"/>
</dbReference>
<sequence>MGWPPGRAKAEGGGGKDGWESTRSGGGLVVGKTRGESGRDVGMCKCVRRACPGFERRGCRRKGCGRTGWNPMDGLGRDLGLAVLCHPLRKVEDVGWDGWGKRWRQGWATVWWLLLFFFFFFFFFFLFPPLRSRFCPWSSNVERLWVS</sequence>
<evidence type="ECO:0000313" key="2">
    <source>
        <dbReference type="Proteomes" id="UP000245626"/>
    </source>
</evidence>
<gene>
    <name evidence="1" type="ORF">IE53DRAFT_68616</name>
</gene>
<keyword evidence="2" id="KW-1185">Reference proteome</keyword>
<name>A0ACD0NZA8_9BASI</name>
<reference evidence="1 2" key="1">
    <citation type="journal article" date="2018" name="Mol. Biol. Evol.">
        <title>Broad Genomic Sampling Reveals a Smut Pathogenic Ancestry of the Fungal Clade Ustilaginomycotina.</title>
        <authorList>
            <person name="Kijpornyongpan T."/>
            <person name="Mondo S.J."/>
            <person name="Barry K."/>
            <person name="Sandor L."/>
            <person name="Lee J."/>
            <person name="Lipzen A."/>
            <person name="Pangilinan J."/>
            <person name="LaButti K."/>
            <person name="Hainaut M."/>
            <person name="Henrissat B."/>
            <person name="Grigoriev I.V."/>
            <person name="Spatafora J.W."/>
            <person name="Aime M.C."/>
        </authorList>
    </citation>
    <scope>NUCLEOTIDE SEQUENCE [LARGE SCALE GENOMIC DNA]</scope>
    <source>
        <strain evidence="1 2">SA 807</strain>
    </source>
</reference>
<proteinExistence type="predicted"/>
<organism evidence="1 2">
    <name type="scientific">Violaceomyces palustris</name>
    <dbReference type="NCBI Taxonomy" id="1673888"/>
    <lineage>
        <taxon>Eukaryota</taxon>
        <taxon>Fungi</taxon>
        <taxon>Dikarya</taxon>
        <taxon>Basidiomycota</taxon>
        <taxon>Ustilaginomycotina</taxon>
        <taxon>Ustilaginomycetes</taxon>
        <taxon>Violaceomycetales</taxon>
        <taxon>Violaceomycetaceae</taxon>
        <taxon>Violaceomyces</taxon>
    </lineage>
</organism>
<dbReference type="EMBL" id="KZ819878">
    <property type="protein sequence ID" value="PWN51009.1"/>
    <property type="molecule type" value="Genomic_DNA"/>
</dbReference>